<evidence type="ECO:0000256" key="4">
    <source>
        <dbReference type="ARBA" id="ARBA00022763"/>
    </source>
</evidence>
<dbReference type="Gene3D" id="1.10.10.10">
    <property type="entry name" value="Winged helix-like DNA-binding domain superfamily/Winged helix DNA-binding domain"/>
    <property type="match status" value="1"/>
</dbReference>
<dbReference type="InterPro" id="IPR032284">
    <property type="entry name" value="RecQ_Zn-bd"/>
</dbReference>
<evidence type="ECO:0000256" key="9">
    <source>
        <dbReference type="ARBA" id="ARBA00023204"/>
    </source>
</evidence>
<dbReference type="FunFam" id="3.40.50.300:FF:000340">
    <property type="entry name" value="Bloom syndrome, RecQ helicase"/>
    <property type="match status" value="1"/>
</dbReference>
<feature type="region of interest" description="Disordered" evidence="16">
    <location>
        <begin position="90"/>
        <end position="264"/>
    </location>
</feature>
<dbReference type="InterPro" id="IPR004589">
    <property type="entry name" value="DNA_helicase_ATP-dep_RecQ"/>
</dbReference>
<evidence type="ECO:0000256" key="3">
    <source>
        <dbReference type="ARBA" id="ARBA00022741"/>
    </source>
</evidence>
<evidence type="ECO:0000256" key="11">
    <source>
        <dbReference type="ARBA" id="ARBA00023242"/>
    </source>
</evidence>
<keyword evidence="4" id="KW-0227">DNA damage</keyword>
<feature type="compositionally biased region" description="Polar residues" evidence="16">
    <location>
        <begin position="235"/>
        <end position="245"/>
    </location>
</feature>
<evidence type="ECO:0000256" key="6">
    <source>
        <dbReference type="ARBA" id="ARBA00022806"/>
    </source>
</evidence>
<evidence type="ECO:0000256" key="14">
    <source>
        <dbReference type="ARBA" id="ARBA00044542"/>
    </source>
</evidence>
<dbReference type="EC" id="5.6.2.4" evidence="13"/>
<dbReference type="GO" id="GO:0000724">
    <property type="term" value="P:double-strand break repair via homologous recombination"/>
    <property type="evidence" value="ECO:0007669"/>
    <property type="project" value="UniProtKB-ARBA"/>
</dbReference>
<feature type="compositionally biased region" description="Basic and acidic residues" evidence="16">
    <location>
        <begin position="111"/>
        <end position="124"/>
    </location>
</feature>
<evidence type="ECO:0000259" key="19">
    <source>
        <dbReference type="PROSITE" id="PS51194"/>
    </source>
</evidence>
<feature type="compositionally biased region" description="Low complexity" evidence="16">
    <location>
        <begin position="1579"/>
        <end position="1589"/>
    </location>
</feature>
<dbReference type="SMART" id="SM00490">
    <property type="entry name" value="HELICc"/>
    <property type="match status" value="1"/>
</dbReference>
<keyword evidence="9" id="KW-0234">DNA repair</keyword>
<dbReference type="InterPro" id="IPR011545">
    <property type="entry name" value="DEAD/DEAH_box_helicase_dom"/>
</dbReference>
<dbReference type="SMART" id="SM00956">
    <property type="entry name" value="RQC"/>
    <property type="match status" value="1"/>
</dbReference>
<dbReference type="InterPro" id="IPR002121">
    <property type="entry name" value="HRDC_dom"/>
</dbReference>
<dbReference type="FunFam" id="1.10.10.10:FF:000495">
    <property type="entry name" value="RecQ family helicase MusN"/>
    <property type="match status" value="1"/>
</dbReference>
<dbReference type="InterPro" id="IPR001650">
    <property type="entry name" value="Helicase_C-like"/>
</dbReference>
<evidence type="ECO:0000259" key="18">
    <source>
        <dbReference type="PROSITE" id="PS51192"/>
    </source>
</evidence>
<dbReference type="GO" id="GO:0005694">
    <property type="term" value="C:chromosome"/>
    <property type="evidence" value="ECO:0007669"/>
    <property type="project" value="TreeGrafter"/>
</dbReference>
<evidence type="ECO:0000256" key="5">
    <source>
        <dbReference type="ARBA" id="ARBA00022801"/>
    </source>
</evidence>
<keyword evidence="21" id="KW-1185">Reference proteome</keyword>
<accession>A0A8B6H871</accession>
<dbReference type="PROSITE" id="PS50967">
    <property type="entry name" value="HRDC"/>
    <property type="match status" value="1"/>
</dbReference>
<keyword evidence="3" id="KW-0547">Nucleotide-binding</keyword>
<evidence type="ECO:0000259" key="17">
    <source>
        <dbReference type="PROSITE" id="PS50967"/>
    </source>
</evidence>
<evidence type="ECO:0000256" key="16">
    <source>
        <dbReference type="SAM" id="MobiDB-lite"/>
    </source>
</evidence>
<dbReference type="InterPro" id="IPR036388">
    <property type="entry name" value="WH-like_DNA-bd_sf"/>
</dbReference>
<dbReference type="GO" id="GO:0016787">
    <property type="term" value="F:hydrolase activity"/>
    <property type="evidence" value="ECO:0007669"/>
    <property type="project" value="UniProtKB-KW"/>
</dbReference>
<dbReference type="InterPro" id="IPR010997">
    <property type="entry name" value="HRDC-like_sf"/>
</dbReference>
<dbReference type="PROSITE" id="PS51194">
    <property type="entry name" value="HELICASE_CTER"/>
    <property type="match status" value="1"/>
</dbReference>
<proteinExistence type="inferred from homology"/>
<feature type="compositionally biased region" description="Basic residues" evidence="16">
    <location>
        <begin position="1522"/>
        <end position="1538"/>
    </location>
</feature>
<keyword evidence="10" id="KW-0413">Isomerase</keyword>
<evidence type="ECO:0000256" key="8">
    <source>
        <dbReference type="ARBA" id="ARBA00023125"/>
    </source>
</evidence>
<feature type="domain" description="Helicase ATP-binding" evidence="18">
    <location>
        <begin position="937"/>
        <end position="1046"/>
    </location>
</feature>
<dbReference type="PANTHER" id="PTHR13710:SF153">
    <property type="entry name" value="RECQ-LIKE DNA HELICASE BLM"/>
    <property type="match status" value="1"/>
</dbReference>
<feature type="compositionally biased region" description="Basic and acidic residues" evidence="16">
    <location>
        <begin position="147"/>
        <end position="159"/>
    </location>
</feature>
<comment type="similarity">
    <text evidence="2">Belongs to the helicase family. RecQ subfamily.</text>
</comment>
<evidence type="ECO:0000256" key="10">
    <source>
        <dbReference type="ARBA" id="ARBA00023235"/>
    </source>
</evidence>
<dbReference type="Pfam" id="PF09382">
    <property type="entry name" value="RQC"/>
    <property type="match status" value="1"/>
</dbReference>
<dbReference type="GO" id="GO:0005634">
    <property type="term" value="C:nucleus"/>
    <property type="evidence" value="ECO:0007669"/>
    <property type="project" value="UniProtKB-SubCell"/>
</dbReference>
<dbReference type="PROSITE" id="PS00690">
    <property type="entry name" value="DEAH_ATP_HELICASE"/>
    <property type="match status" value="1"/>
</dbReference>
<dbReference type="GO" id="GO:0003677">
    <property type="term" value="F:DNA binding"/>
    <property type="evidence" value="ECO:0007669"/>
    <property type="project" value="UniProtKB-KW"/>
</dbReference>
<dbReference type="InterPro" id="IPR002464">
    <property type="entry name" value="DNA/RNA_helicase_DEAH_CS"/>
</dbReference>
<feature type="compositionally biased region" description="Basic and acidic residues" evidence="16">
    <location>
        <begin position="90"/>
        <end position="102"/>
    </location>
</feature>
<dbReference type="GO" id="GO:0043138">
    <property type="term" value="F:3'-5' DNA helicase activity"/>
    <property type="evidence" value="ECO:0007669"/>
    <property type="project" value="UniProtKB-EC"/>
</dbReference>
<dbReference type="OrthoDB" id="10261556at2759"/>
<feature type="compositionally biased region" description="Basic residues" evidence="16">
    <location>
        <begin position="1565"/>
        <end position="1578"/>
    </location>
</feature>
<comment type="subcellular location">
    <subcellularLocation>
        <location evidence="1">Nucleus</location>
    </subcellularLocation>
</comment>
<feature type="region of interest" description="Disordered" evidence="16">
    <location>
        <begin position="1"/>
        <end position="38"/>
    </location>
</feature>
<feature type="compositionally biased region" description="Basic and acidic residues" evidence="16">
    <location>
        <begin position="214"/>
        <end position="234"/>
    </location>
</feature>
<dbReference type="SUPFAM" id="SSF52540">
    <property type="entry name" value="P-loop containing nucleoside triphosphate hydrolases"/>
    <property type="match status" value="2"/>
</dbReference>
<dbReference type="NCBIfam" id="TIGR00614">
    <property type="entry name" value="recQ_fam"/>
    <property type="match status" value="1"/>
</dbReference>
<dbReference type="GO" id="GO:0006260">
    <property type="term" value="P:DNA replication"/>
    <property type="evidence" value="ECO:0007669"/>
    <property type="project" value="InterPro"/>
</dbReference>
<dbReference type="PROSITE" id="PS51192">
    <property type="entry name" value="HELICASE_ATP_BIND_1"/>
    <property type="match status" value="1"/>
</dbReference>
<dbReference type="Pfam" id="PF00570">
    <property type="entry name" value="HRDC"/>
    <property type="match status" value="1"/>
</dbReference>
<feature type="compositionally biased region" description="Basic residues" evidence="16">
    <location>
        <begin position="198"/>
        <end position="213"/>
    </location>
</feature>
<keyword evidence="7" id="KW-0067">ATP-binding</keyword>
<protein>
    <recommendedName>
        <fullName evidence="13">DNA 3'-5' helicase</fullName>
        <ecNumber evidence="13">5.6.2.4</ecNumber>
    </recommendedName>
    <alternativeName>
        <fullName evidence="14">DNA 3'-5' helicase BLM</fullName>
    </alternativeName>
</protein>
<dbReference type="GO" id="GO:0005737">
    <property type="term" value="C:cytoplasm"/>
    <property type="evidence" value="ECO:0007669"/>
    <property type="project" value="TreeGrafter"/>
</dbReference>
<comment type="catalytic activity">
    <reaction evidence="15">
        <text>ATP + H2O = ADP + phosphate + H(+)</text>
        <dbReference type="Rhea" id="RHEA:13065"/>
        <dbReference type="ChEBI" id="CHEBI:15377"/>
        <dbReference type="ChEBI" id="CHEBI:15378"/>
        <dbReference type="ChEBI" id="CHEBI:30616"/>
        <dbReference type="ChEBI" id="CHEBI:43474"/>
        <dbReference type="ChEBI" id="CHEBI:456216"/>
    </reaction>
</comment>
<dbReference type="Pfam" id="PF00271">
    <property type="entry name" value="Helicase_C"/>
    <property type="match status" value="1"/>
</dbReference>
<keyword evidence="8" id="KW-0238">DNA-binding</keyword>
<keyword evidence="11" id="KW-0539">Nucleus</keyword>
<gene>
    <name evidence="20" type="ORF">MGAL_10B021083</name>
</gene>
<dbReference type="SMART" id="SM00341">
    <property type="entry name" value="HRDC"/>
    <property type="match status" value="1"/>
</dbReference>
<evidence type="ECO:0000256" key="1">
    <source>
        <dbReference type="ARBA" id="ARBA00004123"/>
    </source>
</evidence>
<dbReference type="InterPro" id="IPR027417">
    <property type="entry name" value="P-loop_NTPase"/>
</dbReference>
<reference evidence="20" key="1">
    <citation type="submission" date="2018-11" db="EMBL/GenBank/DDBJ databases">
        <authorList>
            <person name="Alioto T."/>
            <person name="Alioto T."/>
        </authorList>
    </citation>
    <scope>NUCLEOTIDE SEQUENCE</scope>
</reference>
<dbReference type="GO" id="GO:0005524">
    <property type="term" value="F:ATP binding"/>
    <property type="evidence" value="ECO:0007669"/>
    <property type="project" value="UniProtKB-KW"/>
</dbReference>
<sequence length="1619" mass="183181">MEKTIPDQSLTGNQSMSESSETFQSANISSHVNVNEPQQPVFGGAIKECIKEGNQEEAKSELPLKRFQDSLIFKGSKTVETGEIKINKSMVEKRATGNDDHSNGTPTQQNDAEKQHCEMPKKVETIGQGHGTDGQTDDLNEQQILNVDEKQDNLEDLNKGNDPIATEEGNTKTASDDESSDSSESGNSEEESKTVTTGRKRKNKKKNKKIKEGRKKERKEENKKRKQQTKEETQHQNSGIQNAASPNEGGTAVTLGDTFTTGNQRQHTTNKTFAEVTTSSTSKIPTIEIKRPSSSSFIDVCFHILVAPEILANPEKDVIVVAFEKFPDGWDSKKYKLKFERPRSDGYIMGCVTVSIAKYWITSNSAPFHYNYRIYYQDSKDSSPFEYFHVAGHLTDNGYYRNLSVPNDCINKGTIFHHYDGVLREDPRTERSFWDSVKASFKKRILGIDEFMKQLTDDVELAIFAFQPAWQLTSFSGDGINGEEMISQIANINSGLRKLYVQTTKLMDGQLFNHVFAKILLQYLKQQMLEIEKLNTRQVDADAKSLCLLAAVTITHCVVEYAIDLLPMEKRLLCELLLPRPDFQFKVSQDVENLQVLLPRKIGKITESVLKFSRDIAKSTPDPSWMCCVPIIHFMGKYSKPFEEAHTKTNHDDDNPVWWGISKYGDDVDYFKGKSRWDRQPDDIVKKLTPYFEVDYLLPRTLLASLKLEFLHAVVTTHNIPPDISLASTIFYLKKSGADEGLVKKLIQHVSKQCYSDRLDISVTGLIKAYRTYRIAADLLTQSLRLPTMNKAFHLPATETFLTTLDTFDKIQEKLEPKRNEYKDLNIIKDEHFTTFDRLRNMLVDWLVKELFAYHELQFLEQWNEALKVKIPSGRIKDVYIKHLADSLRTVLQKKGSEEELIEIYCLHTDSFEGVVQEILSKVALNIPAGQLSSDLDEQQTAFMYKKLHCRKPELTLLYVTPEKISASNKLLSCFENLHQRGQLSRFVIDEAHCVSQWGHDFRPDYKKLNMLKLRFPGVPVMALTATATPRVRKDIIHQLGMRNPKWFVQSFNRPNLKFSVMPKKPSTLTADIIKNIKERFPGKCGIVYCLSRNECDTVAGNLMKAGIQAVSYHAGLSDGERITVQESWLKGYRCKVICATIAFGMGIDKSDVRFVIHYSLPKSVEGYYQEAGRAGRDGLMAHCILYYNYQDVKRLRRIMDMDKNANWDSKKVHIDNLFRMVQYCENVADCRRAQLLHYFGEHDFDRETCDSFRGSICDNCVSKGSFTIRDVTEDVKEIIKAVKDLTSGGNRRSNNYTLLHFVEIFRGAKTSRICDAGHDKISLHGRGKSYSRGDAERLLRKLVIESILAEDLQITAADTAACYIRMGKKANDVMYNKIKVELPIQGGGRRTEVAKIGREPVSEKQNLIDKCYDELVEMAKEIAAEYAVRNFVMIFPTNCLRQMAERTPTTVDEMVTGIDNMPRAKVTKYKAERFLDITRNYKCMIDSIEETIYSARKEEEALPPEWSSPYFVDESSSQSSTKKKGGFKKGKYGKKRGGASGRGRGKATGASSAGKSGGDGFIKWKFKGGNKSAKKKSSGAASSTRGGAVNKGGGGMPGMMPIPAPKRSFLGGAPYSFM</sequence>
<evidence type="ECO:0000256" key="13">
    <source>
        <dbReference type="ARBA" id="ARBA00034808"/>
    </source>
</evidence>
<dbReference type="SUPFAM" id="SSF47819">
    <property type="entry name" value="HRDC-like"/>
    <property type="match status" value="1"/>
</dbReference>
<name>A0A8B6H871_MYTGA</name>
<feature type="domain" description="HRDC" evidence="17">
    <location>
        <begin position="1406"/>
        <end position="1489"/>
    </location>
</feature>
<feature type="domain" description="Helicase C-terminal" evidence="19">
    <location>
        <begin position="1069"/>
        <end position="1219"/>
    </location>
</feature>
<dbReference type="EMBL" id="UYJE01009623">
    <property type="protein sequence ID" value="VDI75062.1"/>
    <property type="molecule type" value="Genomic_DNA"/>
</dbReference>
<feature type="region of interest" description="Disordered" evidence="16">
    <location>
        <begin position="1505"/>
        <end position="1619"/>
    </location>
</feature>
<dbReference type="InterPro" id="IPR014001">
    <property type="entry name" value="Helicase_ATP-bd"/>
</dbReference>
<dbReference type="Gene3D" id="1.10.150.80">
    <property type="entry name" value="HRDC domain"/>
    <property type="match status" value="1"/>
</dbReference>
<dbReference type="PANTHER" id="PTHR13710">
    <property type="entry name" value="DNA HELICASE RECQ FAMILY MEMBER"/>
    <property type="match status" value="1"/>
</dbReference>
<keyword evidence="5 20" id="KW-0378">Hydrolase</keyword>
<dbReference type="InterPro" id="IPR044876">
    <property type="entry name" value="HRDC_dom_sf"/>
</dbReference>
<dbReference type="Pfam" id="PF00270">
    <property type="entry name" value="DEAD"/>
    <property type="match status" value="1"/>
</dbReference>
<evidence type="ECO:0000313" key="21">
    <source>
        <dbReference type="Proteomes" id="UP000596742"/>
    </source>
</evidence>
<evidence type="ECO:0000313" key="20">
    <source>
        <dbReference type="EMBL" id="VDI75062.1"/>
    </source>
</evidence>
<evidence type="ECO:0000256" key="12">
    <source>
        <dbReference type="ARBA" id="ARBA00034617"/>
    </source>
</evidence>
<evidence type="ECO:0000256" key="15">
    <source>
        <dbReference type="ARBA" id="ARBA00049360"/>
    </source>
</evidence>
<dbReference type="CDD" id="cd18794">
    <property type="entry name" value="SF2_C_RecQ"/>
    <property type="match status" value="1"/>
</dbReference>
<comment type="caution">
    <text evidence="20">The sequence shown here is derived from an EMBL/GenBank/DDBJ whole genome shotgun (WGS) entry which is preliminary data.</text>
</comment>
<keyword evidence="6" id="KW-0347">Helicase</keyword>
<dbReference type="Proteomes" id="UP000596742">
    <property type="component" value="Unassembled WGS sequence"/>
</dbReference>
<organism evidence="20 21">
    <name type="scientific">Mytilus galloprovincialis</name>
    <name type="common">Mediterranean mussel</name>
    <dbReference type="NCBI Taxonomy" id="29158"/>
    <lineage>
        <taxon>Eukaryota</taxon>
        <taxon>Metazoa</taxon>
        <taxon>Spiralia</taxon>
        <taxon>Lophotrochozoa</taxon>
        <taxon>Mollusca</taxon>
        <taxon>Bivalvia</taxon>
        <taxon>Autobranchia</taxon>
        <taxon>Pteriomorphia</taxon>
        <taxon>Mytilida</taxon>
        <taxon>Mytiloidea</taxon>
        <taxon>Mytilidae</taxon>
        <taxon>Mytilinae</taxon>
        <taxon>Mytilus</taxon>
    </lineage>
</organism>
<dbReference type="Pfam" id="PF16124">
    <property type="entry name" value="RecQ_Zn_bind"/>
    <property type="match status" value="1"/>
</dbReference>
<comment type="catalytic activity">
    <reaction evidence="12">
        <text>Couples ATP hydrolysis with the unwinding of duplex DNA by translocating in the 3'-5' direction.</text>
        <dbReference type="EC" id="5.6.2.4"/>
    </reaction>
</comment>
<evidence type="ECO:0000256" key="2">
    <source>
        <dbReference type="ARBA" id="ARBA00005446"/>
    </source>
</evidence>
<dbReference type="Gene3D" id="3.40.50.300">
    <property type="entry name" value="P-loop containing nucleotide triphosphate hydrolases"/>
    <property type="match status" value="2"/>
</dbReference>
<evidence type="ECO:0000256" key="7">
    <source>
        <dbReference type="ARBA" id="ARBA00022840"/>
    </source>
</evidence>
<dbReference type="GO" id="GO:0009378">
    <property type="term" value="F:four-way junction helicase activity"/>
    <property type="evidence" value="ECO:0007669"/>
    <property type="project" value="TreeGrafter"/>
</dbReference>
<dbReference type="InterPro" id="IPR018982">
    <property type="entry name" value="RQC_domain"/>
</dbReference>